<organism evidence="12 13">
    <name type="scientific">Cymbomonas tetramitiformis</name>
    <dbReference type="NCBI Taxonomy" id="36881"/>
    <lineage>
        <taxon>Eukaryota</taxon>
        <taxon>Viridiplantae</taxon>
        <taxon>Chlorophyta</taxon>
        <taxon>Pyramimonadophyceae</taxon>
        <taxon>Pyramimonadales</taxon>
        <taxon>Pyramimonadaceae</taxon>
        <taxon>Cymbomonas</taxon>
    </lineage>
</organism>
<comment type="similarity">
    <text evidence="1">Belongs to the peptidase M8 family.</text>
</comment>
<gene>
    <name evidence="12" type="ORF">CYMTET_53663</name>
</gene>
<dbReference type="Gene3D" id="2.30.34.10">
    <property type="entry name" value="Leishmanolysin domain 4"/>
    <property type="match status" value="1"/>
</dbReference>
<evidence type="ECO:0000313" key="13">
    <source>
        <dbReference type="Proteomes" id="UP001190700"/>
    </source>
</evidence>
<evidence type="ECO:0000259" key="11">
    <source>
        <dbReference type="PROSITE" id="PS01186"/>
    </source>
</evidence>
<evidence type="ECO:0000256" key="6">
    <source>
        <dbReference type="ARBA" id="ARBA00023049"/>
    </source>
</evidence>
<dbReference type="GO" id="GO:0016020">
    <property type="term" value="C:membrane"/>
    <property type="evidence" value="ECO:0007669"/>
    <property type="project" value="InterPro"/>
</dbReference>
<evidence type="ECO:0000259" key="10">
    <source>
        <dbReference type="PROSITE" id="PS00022"/>
    </source>
</evidence>
<evidence type="ECO:0000256" key="5">
    <source>
        <dbReference type="ARBA" id="ARBA00022833"/>
    </source>
</evidence>
<dbReference type="PANTHER" id="PTHR10942:SF0">
    <property type="entry name" value="LEISHMANOLYSIN-LIKE PEPTIDASE"/>
    <property type="match status" value="1"/>
</dbReference>
<dbReference type="Pfam" id="PF01457">
    <property type="entry name" value="Peptidase_M8"/>
    <property type="match status" value="2"/>
</dbReference>
<evidence type="ECO:0000256" key="9">
    <source>
        <dbReference type="SAM" id="Phobius"/>
    </source>
</evidence>
<dbReference type="GO" id="GO:0004222">
    <property type="term" value="F:metalloendopeptidase activity"/>
    <property type="evidence" value="ECO:0007669"/>
    <property type="project" value="InterPro"/>
</dbReference>
<dbReference type="GO" id="GO:0046872">
    <property type="term" value="F:metal ion binding"/>
    <property type="evidence" value="ECO:0007669"/>
    <property type="project" value="UniProtKB-KW"/>
</dbReference>
<dbReference type="PROSITE" id="PS01186">
    <property type="entry name" value="EGF_2"/>
    <property type="match status" value="1"/>
</dbReference>
<feature type="binding site" evidence="7">
    <location>
        <position position="59"/>
    </location>
    <ligand>
        <name>Zn(2+)</name>
        <dbReference type="ChEBI" id="CHEBI:29105"/>
        <note>catalytic</note>
    </ligand>
</feature>
<keyword evidence="6 7" id="KW-0482">Metalloprotease</keyword>
<keyword evidence="9" id="KW-1133">Transmembrane helix</keyword>
<feature type="compositionally biased region" description="Pro residues" evidence="8">
    <location>
        <begin position="328"/>
        <end position="345"/>
    </location>
</feature>
<dbReference type="AlphaFoldDB" id="A0AAE0BHW8"/>
<dbReference type="Gene3D" id="3.90.132.10">
    <property type="entry name" value="Leishmanolysin , domain 2"/>
    <property type="match status" value="1"/>
</dbReference>
<evidence type="ECO:0000313" key="12">
    <source>
        <dbReference type="EMBL" id="KAK3236178.1"/>
    </source>
</evidence>
<feature type="compositionally biased region" description="Pro residues" evidence="8">
    <location>
        <begin position="557"/>
        <end position="566"/>
    </location>
</feature>
<proteinExistence type="inferred from homology"/>
<dbReference type="GO" id="GO:0005737">
    <property type="term" value="C:cytoplasm"/>
    <property type="evidence" value="ECO:0007669"/>
    <property type="project" value="TreeGrafter"/>
</dbReference>
<sequence>HSADAVLEMCRHSAGSGKLDLRHAQGQPSADLGLMALSRRLKERCLWAPAGGSGTAGSHWEKRLFYTEVMVGSGGTGRRYLSNMTLAVLEDTGWYLPNYYMGAYQGWGNDQGCSFVTGGCAAQGDVFCSGGGNAECTWDNREVGTCYADGLMDGCRVALGYSNRQCFESWDASQFSAFWGQEYHPTARCFLEAPDTWRNLQGASRSGSAGCYAAQCVGTGDEQKLQVRLEGVWRDCPLGQYVEASSFGVGYQSGRIGPCPAAGSVCPGLSCSEEGCSGRGLCHAGRCHCALGFTGPACAQEACTALSCLVGSICHPATGLCTREGDLPPSPPSPPSPPPSNPSPPVHLQVLSHLPSSPFPPPPPSPPSPPPPRPPPPRPPPPSPPPSPPSPPPPFLPPNPLSPPIINPTIMEYTINVGGERETTFTDVKKAAYIAANAEVLGLQAYRINIIYITELASAPYVPQRRHLFQSLDGVAVTCIVLAGEREYAWSLSSILGGVIRDGTLEAALLRTGAFSSPIDLYLVATKFVAVGVPLAPMRPPPPSPSPAGLEATPPALSSPPSPPLPLEAGNTGAGATVDAAQAEQASGDEAGSSPDSMSAIIISCGVGSGVAALLCMVGVYVHVLRARPRKRRTIVLPYSDGEDFFLSRDPIDEDDDKRIGYPHIWPSIA</sequence>
<dbReference type="PROSITE" id="PS00022">
    <property type="entry name" value="EGF_1"/>
    <property type="match status" value="1"/>
</dbReference>
<dbReference type="PRINTS" id="PR01217">
    <property type="entry name" value="PRICHEXTENSN"/>
</dbReference>
<accession>A0AAE0BHW8</accession>
<feature type="domain" description="EGF-like" evidence="10 11">
    <location>
        <begin position="287"/>
        <end position="298"/>
    </location>
</feature>
<feature type="compositionally biased region" description="Low complexity" evidence="8">
    <location>
        <begin position="547"/>
        <end position="556"/>
    </location>
</feature>
<dbReference type="GO" id="GO:0007155">
    <property type="term" value="P:cell adhesion"/>
    <property type="evidence" value="ECO:0007669"/>
    <property type="project" value="InterPro"/>
</dbReference>
<dbReference type="EMBL" id="LGRX02035137">
    <property type="protein sequence ID" value="KAK3236178.1"/>
    <property type="molecule type" value="Genomic_DNA"/>
</dbReference>
<keyword evidence="9" id="KW-0812">Transmembrane</keyword>
<dbReference type="PANTHER" id="PTHR10942">
    <property type="entry name" value="LEISHMANOLYSIN-LIKE PEPTIDASE"/>
    <property type="match status" value="1"/>
</dbReference>
<dbReference type="InterPro" id="IPR000742">
    <property type="entry name" value="EGF"/>
</dbReference>
<keyword evidence="9" id="KW-0472">Membrane</keyword>
<feature type="region of interest" description="Disordered" evidence="8">
    <location>
        <begin position="542"/>
        <end position="573"/>
    </location>
</feature>
<feature type="non-terminal residue" evidence="12">
    <location>
        <position position="1"/>
    </location>
</feature>
<evidence type="ECO:0000256" key="1">
    <source>
        <dbReference type="ARBA" id="ARBA00005860"/>
    </source>
</evidence>
<keyword evidence="4" id="KW-0378">Hydrolase</keyword>
<comment type="cofactor">
    <cofactor evidence="7">
        <name>Zn(2+)</name>
        <dbReference type="ChEBI" id="CHEBI:29105"/>
    </cofactor>
    <text evidence="7">Binds 1 zinc ion per subunit.</text>
</comment>
<feature type="transmembrane region" description="Helical" evidence="9">
    <location>
        <begin position="601"/>
        <end position="624"/>
    </location>
</feature>
<keyword evidence="5 7" id="KW-0862">Zinc</keyword>
<keyword evidence="13" id="KW-1185">Reference proteome</keyword>
<dbReference type="InterPro" id="IPR001577">
    <property type="entry name" value="Peptidase_M8"/>
</dbReference>
<dbReference type="SUPFAM" id="SSF55486">
    <property type="entry name" value="Metalloproteases ('zincins'), catalytic domain"/>
    <property type="match status" value="1"/>
</dbReference>
<keyword evidence="3 7" id="KW-0479">Metal-binding</keyword>
<feature type="region of interest" description="Disordered" evidence="8">
    <location>
        <begin position="325"/>
        <end position="401"/>
    </location>
</feature>
<comment type="caution">
    <text evidence="12">The sequence shown here is derived from an EMBL/GenBank/DDBJ whole genome shotgun (WGS) entry which is preliminary data.</text>
</comment>
<evidence type="ECO:0000256" key="8">
    <source>
        <dbReference type="SAM" id="MobiDB-lite"/>
    </source>
</evidence>
<dbReference type="Proteomes" id="UP001190700">
    <property type="component" value="Unassembled WGS sequence"/>
</dbReference>
<name>A0AAE0BHW8_9CHLO</name>
<evidence type="ECO:0000256" key="7">
    <source>
        <dbReference type="PIRSR" id="PIRSR601577-2"/>
    </source>
</evidence>
<feature type="compositionally biased region" description="Pro residues" evidence="8">
    <location>
        <begin position="357"/>
        <end position="401"/>
    </location>
</feature>
<dbReference type="GO" id="GO:0006508">
    <property type="term" value="P:proteolysis"/>
    <property type="evidence" value="ECO:0007669"/>
    <property type="project" value="UniProtKB-KW"/>
</dbReference>
<evidence type="ECO:0000256" key="4">
    <source>
        <dbReference type="ARBA" id="ARBA00022801"/>
    </source>
</evidence>
<keyword evidence="2" id="KW-0645">Protease</keyword>
<protein>
    <recommendedName>
        <fullName evidence="10 11">EGF-like domain-containing protein</fullName>
    </recommendedName>
</protein>
<evidence type="ECO:0000256" key="2">
    <source>
        <dbReference type="ARBA" id="ARBA00022670"/>
    </source>
</evidence>
<evidence type="ECO:0000256" key="3">
    <source>
        <dbReference type="ARBA" id="ARBA00022723"/>
    </source>
</evidence>
<reference evidence="12 13" key="1">
    <citation type="journal article" date="2015" name="Genome Biol. Evol.">
        <title>Comparative Genomics of a Bacterivorous Green Alga Reveals Evolutionary Causalities and Consequences of Phago-Mixotrophic Mode of Nutrition.</title>
        <authorList>
            <person name="Burns J.A."/>
            <person name="Paasch A."/>
            <person name="Narechania A."/>
            <person name="Kim E."/>
        </authorList>
    </citation>
    <scope>NUCLEOTIDE SEQUENCE [LARGE SCALE GENOMIC DNA]</scope>
    <source>
        <strain evidence="12 13">PLY_AMNH</strain>
    </source>
</reference>